<feature type="compositionally biased region" description="Basic residues" evidence="6">
    <location>
        <begin position="1"/>
        <end position="30"/>
    </location>
</feature>
<gene>
    <name evidence="8" type="ORF">M0813_23051</name>
</gene>
<proteinExistence type="inferred from homology"/>
<comment type="similarity">
    <text evidence="1 5">Belongs to the importin alpha family.</text>
</comment>
<dbReference type="InterPro" id="IPR002652">
    <property type="entry name" value="Importin-a_IBB"/>
</dbReference>
<evidence type="ECO:0000256" key="2">
    <source>
        <dbReference type="ARBA" id="ARBA00022448"/>
    </source>
</evidence>
<sequence length="511" mass="59502">MSKFQKKLERRKNGFKKKVDRNTSSKRRERRIVSLSRKTRQENLSKRRISYGLQSPLQTRKPKQTINYDQMTQQVPQLIRNLQSNDLQKQKQTLTKIGEFLSQKKSPTKLMFEQGILEILKEILVDQKIPELIPDSIKLVGKFCSLDNEETSHIVKAGFVNVLMEYLEISNTDSNLVENILICLGNIILDKIEYRDQFLESDYVPRILDQFENFYSLNLLPLATWTILNLCKRRPTADFSYTQQLIPIFVELLDTDERKTLKNVCNGLSYLSKQPENHAVLVEFGAIKKLIELLSKDKESGIYYSLLVLNNFACGDESQLQELINLGILENLYENYTNSTHTRTKMQILLILSNLCCGNDLQLENIIESEIIFHVMEISKSEKFPKELIIETAWVLHNCFYSTNAGLIKSLIDIDGLGYLIKLVENHHKDPDFMEPCLIAIEKTMKNFPNKVLDIIENSNVLELLEKLQNSKYEITSEYSEKIIQNYYEMQEKMLEKDISSNTNTKSEYKF</sequence>
<evidence type="ECO:0000256" key="1">
    <source>
        <dbReference type="ARBA" id="ARBA00010394"/>
    </source>
</evidence>
<evidence type="ECO:0000256" key="3">
    <source>
        <dbReference type="ARBA" id="ARBA00022737"/>
    </source>
</evidence>
<dbReference type="SUPFAM" id="SSF48371">
    <property type="entry name" value="ARM repeat"/>
    <property type="match status" value="1"/>
</dbReference>
<evidence type="ECO:0000313" key="9">
    <source>
        <dbReference type="Proteomes" id="UP001150062"/>
    </source>
</evidence>
<dbReference type="SMART" id="SM00185">
    <property type="entry name" value="ARM"/>
    <property type="match status" value="5"/>
</dbReference>
<dbReference type="Proteomes" id="UP001150062">
    <property type="component" value="Unassembled WGS sequence"/>
</dbReference>
<keyword evidence="4 5" id="KW-0653">Protein transport</keyword>
<keyword evidence="3" id="KW-0677">Repeat</keyword>
<dbReference type="Pfam" id="PF01749">
    <property type="entry name" value="IBB"/>
    <property type="match status" value="1"/>
</dbReference>
<protein>
    <recommendedName>
        <fullName evidence="5">Importin subunit alpha</fullName>
    </recommendedName>
</protein>
<name>A0ABQ8YBF2_9EUKA</name>
<dbReference type="PANTHER" id="PTHR23316">
    <property type="entry name" value="IMPORTIN ALPHA"/>
    <property type="match status" value="1"/>
</dbReference>
<organism evidence="8 9">
    <name type="scientific">Anaeramoeba flamelloides</name>
    <dbReference type="NCBI Taxonomy" id="1746091"/>
    <lineage>
        <taxon>Eukaryota</taxon>
        <taxon>Metamonada</taxon>
        <taxon>Anaeramoebidae</taxon>
        <taxon>Anaeramoeba</taxon>
    </lineage>
</organism>
<accession>A0ABQ8YBF2</accession>
<dbReference type="Gene3D" id="1.25.10.10">
    <property type="entry name" value="Leucine-rich Repeat Variant"/>
    <property type="match status" value="1"/>
</dbReference>
<dbReference type="PIRSF" id="PIRSF005673">
    <property type="entry name" value="Importin_alpha"/>
    <property type="match status" value="1"/>
</dbReference>
<dbReference type="EMBL" id="JAOAOG010000185">
    <property type="protein sequence ID" value="KAJ6241909.1"/>
    <property type="molecule type" value="Genomic_DNA"/>
</dbReference>
<feature type="region of interest" description="Disordered" evidence="6">
    <location>
        <begin position="1"/>
        <end position="31"/>
    </location>
</feature>
<evidence type="ECO:0000256" key="5">
    <source>
        <dbReference type="PIRNR" id="PIRNR005673"/>
    </source>
</evidence>
<keyword evidence="9" id="KW-1185">Reference proteome</keyword>
<evidence type="ECO:0000259" key="7">
    <source>
        <dbReference type="Pfam" id="PF01749"/>
    </source>
</evidence>
<dbReference type="InterPro" id="IPR011989">
    <property type="entry name" value="ARM-like"/>
</dbReference>
<evidence type="ECO:0000256" key="6">
    <source>
        <dbReference type="SAM" id="MobiDB-lite"/>
    </source>
</evidence>
<evidence type="ECO:0000313" key="8">
    <source>
        <dbReference type="EMBL" id="KAJ6241909.1"/>
    </source>
</evidence>
<feature type="domain" description="IBB" evidence="7">
    <location>
        <begin position="11"/>
        <end position="94"/>
    </location>
</feature>
<dbReference type="InterPro" id="IPR024931">
    <property type="entry name" value="Importin_alpha"/>
</dbReference>
<reference evidence="8" key="1">
    <citation type="submission" date="2022-08" db="EMBL/GenBank/DDBJ databases">
        <title>Novel sulfate-reducing endosymbionts in the free-living metamonad Anaeramoeba.</title>
        <authorList>
            <person name="Jerlstrom-Hultqvist J."/>
            <person name="Cepicka I."/>
            <person name="Gallot-Lavallee L."/>
            <person name="Salas-Leiva D."/>
            <person name="Curtis B.A."/>
            <person name="Zahonova K."/>
            <person name="Pipaliya S."/>
            <person name="Dacks J."/>
            <person name="Roger A.J."/>
        </authorList>
    </citation>
    <scope>NUCLEOTIDE SEQUENCE</scope>
    <source>
        <strain evidence="8">Schooner1</strain>
    </source>
</reference>
<evidence type="ECO:0000256" key="4">
    <source>
        <dbReference type="ARBA" id="ARBA00022927"/>
    </source>
</evidence>
<keyword evidence="2 5" id="KW-0813">Transport</keyword>
<comment type="caution">
    <text evidence="8">The sequence shown here is derived from an EMBL/GenBank/DDBJ whole genome shotgun (WGS) entry which is preliminary data.</text>
</comment>
<dbReference type="InterPro" id="IPR016024">
    <property type="entry name" value="ARM-type_fold"/>
</dbReference>
<dbReference type="InterPro" id="IPR000225">
    <property type="entry name" value="Armadillo"/>
</dbReference>